<dbReference type="InterPro" id="IPR051678">
    <property type="entry name" value="AGP_Transferase"/>
</dbReference>
<proteinExistence type="predicted"/>
<dbReference type="InterPro" id="IPR011009">
    <property type="entry name" value="Kinase-like_dom_sf"/>
</dbReference>
<gene>
    <name evidence="3" type="ORF">JVT61DRAFT_13637</name>
</gene>
<keyword evidence="3" id="KW-0808">Transferase</keyword>
<dbReference type="AlphaFoldDB" id="A0A8I2YD20"/>
<evidence type="ECO:0000313" key="3">
    <source>
        <dbReference type="EMBL" id="KAG6369712.1"/>
    </source>
</evidence>
<dbReference type="PANTHER" id="PTHR21310:SF55">
    <property type="entry name" value="AMINOGLYCOSIDE PHOSPHOTRANSFERASE DOMAIN-CONTAINING PROTEIN"/>
    <property type="match status" value="1"/>
</dbReference>
<dbReference type="Proteomes" id="UP000683000">
    <property type="component" value="Unassembled WGS sequence"/>
</dbReference>
<evidence type="ECO:0000256" key="1">
    <source>
        <dbReference type="SAM" id="MobiDB-lite"/>
    </source>
</evidence>
<feature type="domain" description="Aminoglycoside phosphotransferase" evidence="2">
    <location>
        <begin position="83"/>
        <end position="273"/>
    </location>
</feature>
<reference evidence="3" key="1">
    <citation type="submission" date="2021-03" db="EMBL/GenBank/DDBJ databases">
        <title>Evolutionary innovations through gain and loss of genes in the ectomycorrhizal Boletales.</title>
        <authorList>
            <person name="Wu G."/>
            <person name="Miyauchi S."/>
            <person name="Morin E."/>
            <person name="Yang Z.-L."/>
            <person name="Xu J."/>
            <person name="Martin F.M."/>
        </authorList>
    </citation>
    <scope>NUCLEOTIDE SEQUENCE</scope>
    <source>
        <strain evidence="3">BR01</strain>
    </source>
</reference>
<dbReference type="OrthoDB" id="5404599at2759"/>
<dbReference type="Gene3D" id="3.90.1200.10">
    <property type="match status" value="1"/>
</dbReference>
<sequence length="298" mass="33650">MVEIDIMPAPQSSNIQHGDIATGHNTTSSSPTSSRGINDTFLRRWTLLGTLETLGRIRPHDGCVLLLTKNLCVKHGALVQLSEASTLRYMGEHTIIPVPKVHCAFVHKDKTYILMDRIDGKTLIRGWRTRSAESKGKILAQLKKMVDQLRSLPPPSARISNVDGGPVYDCRFPGTSSAIGPFDTIHDFHRFLRNGVEAHPRNLPDVNRMVALQDRPWPMPVFTHGDLSSLNILARGDDIVGIIDWETSGWYPSYWEHSMAWNVNPRNVFWREEVSKFLDATPEEVEMEQIRLAYFGDV</sequence>
<dbReference type="GO" id="GO:0016301">
    <property type="term" value="F:kinase activity"/>
    <property type="evidence" value="ECO:0007669"/>
    <property type="project" value="UniProtKB-KW"/>
</dbReference>
<comment type="caution">
    <text evidence="3">The sequence shown here is derived from an EMBL/GenBank/DDBJ whole genome shotgun (WGS) entry which is preliminary data.</text>
</comment>
<accession>A0A8I2YD20</accession>
<name>A0A8I2YD20_9AGAM</name>
<protein>
    <submittedName>
        <fullName evidence="3">Kinase-like domain-containing protein</fullName>
    </submittedName>
</protein>
<dbReference type="InterPro" id="IPR002575">
    <property type="entry name" value="Aminoglycoside_PTrfase"/>
</dbReference>
<dbReference type="CDD" id="cd05120">
    <property type="entry name" value="APH_ChoK_like"/>
    <property type="match status" value="1"/>
</dbReference>
<dbReference type="PANTHER" id="PTHR21310">
    <property type="entry name" value="AMINOGLYCOSIDE PHOSPHOTRANSFERASE-RELATED-RELATED"/>
    <property type="match status" value="1"/>
</dbReference>
<keyword evidence="3" id="KW-0418">Kinase</keyword>
<dbReference type="SUPFAM" id="SSF56112">
    <property type="entry name" value="Protein kinase-like (PK-like)"/>
    <property type="match status" value="1"/>
</dbReference>
<evidence type="ECO:0000259" key="2">
    <source>
        <dbReference type="Pfam" id="PF01636"/>
    </source>
</evidence>
<feature type="compositionally biased region" description="Polar residues" evidence="1">
    <location>
        <begin position="23"/>
        <end position="35"/>
    </location>
</feature>
<dbReference type="EMBL" id="JAGFBS010000068">
    <property type="protein sequence ID" value="KAG6369712.1"/>
    <property type="molecule type" value="Genomic_DNA"/>
</dbReference>
<evidence type="ECO:0000313" key="4">
    <source>
        <dbReference type="Proteomes" id="UP000683000"/>
    </source>
</evidence>
<keyword evidence="4" id="KW-1185">Reference proteome</keyword>
<organism evidence="3 4">
    <name type="scientific">Boletus reticuloceps</name>
    <dbReference type="NCBI Taxonomy" id="495285"/>
    <lineage>
        <taxon>Eukaryota</taxon>
        <taxon>Fungi</taxon>
        <taxon>Dikarya</taxon>
        <taxon>Basidiomycota</taxon>
        <taxon>Agaricomycotina</taxon>
        <taxon>Agaricomycetes</taxon>
        <taxon>Agaricomycetidae</taxon>
        <taxon>Boletales</taxon>
        <taxon>Boletineae</taxon>
        <taxon>Boletaceae</taxon>
        <taxon>Boletoideae</taxon>
        <taxon>Boletus</taxon>
    </lineage>
</organism>
<dbReference type="Pfam" id="PF01636">
    <property type="entry name" value="APH"/>
    <property type="match status" value="1"/>
</dbReference>
<feature type="region of interest" description="Disordered" evidence="1">
    <location>
        <begin position="1"/>
        <end position="35"/>
    </location>
</feature>